<comment type="caution">
    <text evidence="3">The sequence shown here is derived from an EMBL/GenBank/DDBJ whole genome shotgun (WGS) entry which is preliminary data.</text>
</comment>
<dbReference type="GO" id="GO:0003676">
    <property type="term" value="F:nucleic acid binding"/>
    <property type="evidence" value="ECO:0007669"/>
    <property type="project" value="InterPro"/>
</dbReference>
<evidence type="ECO:0000256" key="2">
    <source>
        <dbReference type="ARBA" id="ARBA00022679"/>
    </source>
</evidence>
<dbReference type="EC" id="2.1.1.171" evidence="3"/>
<reference evidence="3" key="2">
    <citation type="journal article" date="2021" name="PeerJ">
        <title>Extensive microbial diversity within the chicken gut microbiome revealed by metagenomics and culture.</title>
        <authorList>
            <person name="Gilroy R."/>
            <person name="Ravi A."/>
            <person name="Getino M."/>
            <person name="Pursley I."/>
            <person name="Horton D.L."/>
            <person name="Alikhan N.F."/>
            <person name="Baker D."/>
            <person name="Gharbi K."/>
            <person name="Hall N."/>
            <person name="Watson M."/>
            <person name="Adriaenssens E.M."/>
            <person name="Foster-Nyarko E."/>
            <person name="Jarju S."/>
            <person name="Secka A."/>
            <person name="Antonio M."/>
            <person name="Oren A."/>
            <person name="Chaudhuri R.R."/>
            <person name="La Ragione R."/>
            <person name="Hildebrand F."/>
            <person name="Pallen M.J."/>
        </authorList>
    </citation>
    <scope>NUCLEOTIDE SEQUENCE</scope>
    <source>
        <strain evidence="3">ChiGjej1B1-22543</strain>
    </source>
</reference>
<dbReference type="NCBIfam" id="TIGR00095">
    <property type="entry name" value="16S rRNA (guanine(966)-N(2))-methyltransferase RsmD"/>
    <property type="match status" value="1"/>
</dbReference>
<reference evidence="3" key="1">
    <citation type="submission" date="2020-10" db="EMBL/GenBank/DDBJ databases">
        <authorList>
            <person name="Gilroy R."/>
        </authorList>
    </citation>
    <scope>NUCLEOTIDE SEQUENCE</scope>
    <source>
        <strain evidence="3">ChiGjej1B1-22543</strain>
    </source>
</reference>
<dbReference type="CDD" id="cd02440">
    <property type="entry name" value="AdoMet_MTases"/>
    <property type="match status" value="1"/>
</dbReference>
<evidence type="ECO:0000256" key="1">
    <source>
        <dbReference type="ARBA" id="ARBA00022603"/>
    </source>
</evidence>
<proteinExistence type="predicted"/>
<dbReference type="PANTHER" id="PTHR43542">
    <property type="entry name" value="METHYLTRANSFERASE"/>
    <property type="match status" value="1"/>
</dbReference>
<dbReference type="Gene3D" id="3.40.50.150">
    <property type="entry name" value="Vaccinia Virus protein VP39"/>
    <property type="match status" value="1"/>
</dbReference>
<accession>A0A9D1LNX6</accession>
<dbReference type="PROSITE" id="PS00092">
    <property type="entry name" value="N6_MTASE"/>
    <property type="match status" value="1"/>
</dbReference>
<dbReference type="PANTHER" id="PTHR43542:SF1">
    <property type="entry name" value="METHYLTRANSFERASE"/>
    <property type="match status" value="1"/>
</dbReference>
<evidence type="ECO:0000313" key="4">
    <source>
        <dbReference type="Proteomes" id="UP000824070"/>
    </source>
</evidence>
<dbReference type="InterPro" id="IPR002052">
    <property type="entry name" value="DNA_methylase_N6_adenine_CS"/>
</dbReference>
<sequence>MVKIIGGKYRSRNIEIPPEGTVPTKSRTREAIFSAIRNYLPGADCLDLFAGSGALGIEAVSRGAGSCLFVDYSPEAVATVKRNLASLKETQRVLRMDFKEALSSIPPSSLDLVFIDPPYARKEYYQQAIDLLRDGNILKEDSAVVIEYDGELKLDLSGFDWVREYKYGYSKVLIAKKGNAK</sequence>
<dbReference type="InterPro" id="IPR029063">
    <property type="entry name" value="SAM-dependent_MTases_sf"/>
</dbReference>
<protein>
    <submittedName>
        <fullName evidence="3">16S rRNA (Guanine(966)-N(2))-methyltransferase RsmD</fullName>
        <ecNumber evidence="3">2.1.1.171</ecNumber>
    </submittedName>
</protein>
<evidence type="ECO:0000313" key="3">
    <source>
        <dbReference type="EMBL" id="HIU45285.1"/>
    </source>
</evidence>
<dbReference type="PIRSF" id="PIRSF004553">
    <property type="entry name" value="CHP00095"/>
    <property type="match status" value="1"/>
</dbReference>
<name>A0A9D1LNX6_9FIRM</name>
<dbReference type="GO" id="GO:0052913">
    <property type="term" value="F:16S rRNA (guanine(966)-N(2))-methyltransferase activity"/>
    <property type="evidence" value="ECO:0007669"/>
    <property type="project" value="UniProtKB-EC"/>
</dbReference>
<keyword evidence="2 3" id="KW-0808">Transferase</keyword>
<keyword evidence="1 3" id="KW-0489">Methyltransferase</keyword>
<dbReference type="Proteomes" id="UP000824070">
    <property type="component" value="Unassembled WGS sequence"/>
</dbReference>
<dbReference type="SUPFAM" id="SSF53335">
    <property type="entry name" value="S-adenosyl-L-methionine-dependent methyltransferases"/>
    <property type="match status" value="1"/>
</dbReference>
<dbReference type="AlphaFoldDB" id="A0A9D1LNX6"/>
<organism evidence="3 4">
    <name type="scientific">Candidatus Alloenteromonas pullicola</name>
    <dbReference type="NCBI Taxonomy" id="2840784"/>
    <lineage>
        <taxon>Bacteria</taxon>
        <taxon>Bacillati</taxon>
        <taxon>Bacillota</taxon>
        <taxon>Bacillota incertae sedis</taxon>
        <taxon>Candidatus Alloenteromonas</taxon>
    </lineage>
</organism>
<dbReference type="Pfam" id="PF03602">
    <property type="entry name" value="Cons_hypoth95"/>
    <property type="match status" value="1"/>
</dbReference>
<gene>
    <name evidence="3" type="primary">rsmD</name>
    <name evidence="3" type="ORF">IAC52_03190</name>
</gene>
<dbReference type="EMBL" id="DVMV01000022">
    <property type="protein sequence ID" value="HIU45285.1"/>
    <property type="molecule type" value="Genomic_DNA"/>
</dbReference>
<dbReference type="InterPro" id="IPR004398">
    <property type="entry name" value="RNA_MeTrfase_RsmD"/>
</dbReference>